<protein>
    <submittedName>
        <fullName evidence="1">Uncharacterized protein</fullName>
    </submittedName>
</protein>
<dbReference type="AlphaFoldDB" id="A0A3N2SBR7"/>
<dbReference type="OrthoDB" id="9970983at2"/>
<dbReference type="EMBL" id="RHFN01000003">
    <property type="protein sequence ID" value="ROU17154.1"/>
    <property type="molecule type" value="Genomic_DNA"/>
</dbReference>
<sequence>MNGALVIPKLMCIKFYRTEVERTVFLIADKRVAWLKINKKKPRQRSVAGASSSRFSLVF</sequence>
<evidence type="ECO:0000313" key="1">
    <source>
        <dbReference type="EMBL" id="ROU17154.1"/>
    </source>
</evidence>
<dbReference type="Proteomes" id="UP000268051">
    <property type="component" value="Unassembled WGS sequence"/>
</dbReference>
<name>A0A3N2SBR7_9ENTR</name>
<evidence type="ECO:0000313" key="2">
    <source>
        <dbReference type="Proteomes" id="UP000268051"/>
    </source>
</evidence>
<accession>A0A3N2SBR7</accession>
<reference evidence="1 2" key="1">
    <citation type="submission" date="2018-10" db="EMBL/GenBank/DDBJ databases">
        <title>Horizontal transference of carbapenem resistance between Klebsiella pneumoniae and Kluyvera ascorbata during abdominal infection: a case report.</title>
        <authorList>
            <person name="Raro O.H.F."/>
            <person name="Lima-Morales D."/>
            <person name="Barth A.L."/>
            <person name="Paim T.G.S."/>
            <person name="Mott M.P."/>
            <person name="Riche C.V.W."/>
            <person name="Teixeira U.F."/>
            <person name="Waechter F."/>
            <person name="Dias C.A.G."/>
        </authorList>
    </citation>
    <scope>NUCLEOTIDE SEQUENCE [LARGE SCALE GENOMIC DNA]</scope>
    <source>
        <strain evidence="1 2">OT2</strain>
    </source>
</reference>
<organism evidence="1 2">
    <name type="scientific">Kluyvera ascorbata</name>
    <dbReference type="NCBI Taxonomy" id="51288"/>
    <lineage>
        <taxon>Bacteria</taxon>
        <taxon>Pseudomonadati</taxon>
        <taxon>Pseudomonadota</taxon>
        <taxon>Gammaproteobacteria</taxon>
        <taxon>Enterobacterales</taxon>
        <taxon>Enterobacteriaceae</taxon>
        <taxon>Kluyvera</taxon>
    </lineage>
</organism>
<comment type="caution">
    <text evidence="1">The sequence shown here is derived from an EMBL/GenBank/DDBJ whole genome shotgun (WGS) entry which is preliminary data.</text>
</comment>
<proteinExistence type="predicted"/>
<gene>
    <name evidence="1" type="ORF">EB837_04370</name>
</gene>